<organism evidence="2 3">
    <name type="scientific">Suillus plorans</name>
    <dbReference type="NCBI Taxonomy" id="116603"/>
    <lineage>
        <taxon>Eukaryota</taxon>
        <taxon>Fungi</taxon>
        <taxon>Dikarya</taxon>
        <taxon>Basidiomycota</taxon>
        <taxon>Agaricomycotina</taxon>
        <taxon>Agaricomycetes</taxon>
        <taxon>Agaricomycetidae</taxon>
        <taxon>Boletales</taxon>
        <taxon>Suillineae</taxon>
        <taxon>Suillaceae</taxon>
        <taxon>Suillus</taxon>
    </lineage>
</organism>
<keyword evidence="1" id="KW-0732">Signal</keyword>
<dbReference type="EMBL" id="JABBWE010000025">
    <property type="protein sequence ID" value="KAG1794616.1"/>
    <property type="molecule type" value="Genomic_DNA"/>
</dbReference>
<protein>
    <submittedName>
        <fullName evidence="2">Uncharacterized protein</fullName>
    </submittedName>
</protein>
<dbReference type="RefSeq" id="XP_041160727.1">
    <property type="nucleotide sequence ID" value="XM_041302870.1"/>
</dbReference>
<gene>
    <name evidence="2" type="ORF">HD556DRAFT_1368664</name>
</gene>
<reference evidence="2" key="1">
    <citation type="journal article" date="2020" name="New Phytol.">
        <title>Comparative genomics reveals dynamic genome evolution in host specialist ectomycorrhizal fungi.</title>
        <authorList>
            <person name="Lofgren L.A."/>
            <person name="Nguyen N.H."/>
            <person name="Vilgalys R."/>
            <person name="Ruytinx J."/>
            <person name="Liao H.L."/>
            <person name="Branco S."/>
            <person name="Kuo A."/>
            <person name="LaButti K."/>
            <person name="Lipzen A."/>
            <person name="Andreopoulos W."/>
            <person name="Pangilinan J."/>
            <person name="Riley R."/>
            <person name="Hundley H."/>
            <person name="Na H."/>
            <person name="Barry K."/>
            <person name="Grigoriev I.V."/>
            <person name="Stajich J.E."/>
            <person name="Kennedy P.G."/>
        </authorList>
    </citation>
    <scope>NUCLEOTIDE SEQUENCE</scope>
    <source>
        <strain evidence="2">S12</strain>
    </source>
</reference>
<dbReference type="AlphaFoldDB" id="A0A9P7AR09"/>
<evidence type="ECO:0000256" key="1">
    <source>
        <dbReference type="SAM" id="SignalP"/>
    </source>
</evidence>
<dbReference type="GeneID" id="64596634"/>
<evidence type="ECO:0000313" key="3">
    <source>
        <dbReference type="Proteomes" id="UP000719766"/>
    </source>
</evidence>
<comment type="caution">
    <text evidence="2">The sequence shown here is derived from an EMBL/GenBank/DDBJ whole genome shotgun (WGS) entry which is preliminary data.</text>
</comment>
<keyword evidence="3" id="KW-1185">Reference proteome</keyword>
<proteinExistence type="predicted"/>
<accession>A0A9P7AR09</accession>
<dbReference type="Proteomes" id="UP000719766">
    <property type="component" value="Unassembled WGS sequence"/>
</dbReference>
<feature type="chain" id="PRO_5040346761" evidence="1">
    <location>
        <begin position="20"/>
        <end position="80"/>
    </location>
</feature>
<feature type="signal peptide" evidence="1">
    <location>
        <begin position="1"/>
        <end position="19"/>
    </location>
</feature>
<sequence length="80" mass="9134">MKYRCVLYIVLTILGSSMGYDALSWIDKPHKRNAVRKVENSRLDGWEMNTQYLTDKNYSIDDDVVSGSAFFGLADEGYTT</sequence>
<evidence type="ECO:0000313" key="2">
    <source>
        <dbReference type="EMBL" id="KAG1794616.1"/>
    </source>
</evidence>
<name>A0A9P7AR09_9AGAM</name>